<protein>
    <recommendedName>
        <fullName evidence="3">DUF4806 domain-containing protein</fullName>
    </recommendedName>
</protein>
<feature type="region of interest" description="Disordered" evidence="1">
    <location>
        <begin position="187"/>
        <end position="211"/>
    </location>
</feature>
<proteinExistence type="predicted"/>
<accession>A0A2S2QJU7</accession>
<gene>
    <name evidence="2" type="ORF">g.1984</name>
</gene>
<dbReference type="EMBL" id="GGMS01008249">
    <property type="protein sequence ID" value="MBY77452.1"/>
    <property type="molecule type" value="Transcribed_RNA"/>
</dbReference>
<reference evidence="2" key="1">
    <citation type="submission" date="2018-04" db="EMBL/GenBank/DDBJ databases">
        <title>Transcriptome assembly of Sipha flava.</title>
        <authorList>
            <person name="Scully E.D."/>
            <person name="Geib S.M."/>
            <person name="Palmer N.A."/>
            <person name="Koch K."/>
            <person name="Bradshaw J."/>
            <person name="Heng-Moss T."/>
            <person name="Sarath G."/>
        </authorList>
    </citation>
    <scope>NUCLEOTIDE SEQUENCE</scope>
</reference>
<evidence type="ECO:0008006" key="3">
    <source>
        <dbReference type="Google" id="ProtNLM"/>
    </source>
</evidence>
<evidence type="ECO:0000313" key="2">
    <source>
        <dbReference type="EMBL" id="MBY77452.1"/>
    </source>
</evidence>
<name>A0A2S2QJU7_9HEMI</name>
<evidence type="ECO:0000256" key="1">
    <source>
        <dbReference type="SAM" id="MobiDB-lite"/>
    </source>
</evidence>
<sequence length="370" mass="42387">MSGNRKFQVVEFDDGLQVVPISWLTKDFKKCVYPIHVNNSNDYNKMVSKMFLPKKSWPSLNVLKVIGSSNDFGKANKKLSDAVYYNLSEVNTENEDIQKSQRKSRARKSILSSSEDELEHFIKLADEYPTPPKRQKDQPMVINVPSSHSKLHKKYKENSKSLQDTGYCSSKTQAIFLSPTKSSQISHLSRNTKSFQNTQCSSSYDQGASSLNKPSMDDSIDMYLEPIVHSPIQSHGDWVSKSLNHIMRLNAHLKMQNCMILENQKEILACLSAGVQSSDMSELTTIPEQFSNQFAEYFLLSNKEKVLEVEDMLLNNEFKINFIKRIKTFGGTDVAHFIKTCLQKLISNELSTQILLLERRLKSRLIQRWP</sequence>
<organism evidence="2">
    <name type="scientific">Sipha flava</name>
    <name type="common">yellow sugarcane aphid</name>
    <dbReference type="NCBI Taxonomy" id="143950"/>
    <lineage>
        <taxon>Eukaryota</taxon>
        <taxon>Metazoa</taxon>
        <taxon>Ecdysozoa</taxon>
        <taxon>Arthropoda</taxon>
        <taxon>Hexapoda</taxon>
        <taxon>Insecta</taxon>
        <taxon>Pterygota</taxon>
        <taxon>Neoptera</taxon>
        <taxon>Paraneoptera</taxon>
        <taxon>Hemiptera</taxon>
        <taxon>Sternorrhyncha</taxon>
        <taxon>Aphidomorpha</taxon>
        <taxon>Aphidoidea</taxon>
        <taxon>Aphididae</taxon>
        <taxon>Sipha</taxon>
    </lineage>
</organism>
<dbReference type="AlphaFoldDB" id="A0A2S2QJU7"/>